<dbReference type="GO" id="GO:0005524">
    <property type="term" value="F:ATP binding"/>
    <property type="evidence" value="ECO:0007669"/>
    <property type="project" value="InterPro"/>
</dbReference>
<reference evidence="2" key="1">
    <citation type="journal article" date="2021" name="IMA Fungus">
        <title>Genomic characterization of three marine fungi, including Emericellopsis atlantica sp. nov. with signatures of a generalist lifestyle and marine biomass degradation.</title>
        <authorList>
            <person name="Hagestad O.C."/>
            <person name="Hou L."/>
            <person name="Andersen J.H."/>
            <person name="Hansen E.H."/>
            <person name="Altermark B."/>
            <person name="Li C."/>
            <person name="Kuhnert E."/>
            <person name="Cox R.J."/>
            <person name="Crous P.W."/>
            <person name="Spatafora J.W."/>
            <person name="Lail K."/>
            <person name="Amirebrahimi M."/>
            <person name="Lipzen A."/>
            <person name="Pangilinan J."/>
            <person name="Andreopoulos W."/>
            <person name="Hayes R.D."/>
            <person name="Ng V."/>
            <person name="Grigoriev I.V."/>
            <person name="Jackson S.A."/>
            <person name="Sutton T.D.S."/>
            <person name="Dobson A.D.W."/>
            <person name="Rama T."/>
        </authorList>
    </citation>
    <scope>NUCLEOTIDE SEQUENCE</scope>
    <source>
        <strain evidence="2">TRa018bII</strain>
    </source>
</reference>
<gene>
    <name evidence="2" type="ORF">BJ875DRAFT_489635</name>
</gene>
<name>A0A9P7Y8N9_9HELO</name>
<dbReference type="PROSITE" id="PS50011">
    <property type="entry name" value="PROTEIN_KINASE_DOM"/>
    <property type="match status" value="1"/>
</dbReference>
<dbReference type="InterPro" id="IPR011009">
    <property type="entry name" value="Kinase-like_dom_sf"/>
</dbReference>
<dbReference type="Proteomes" id="UP000824998">
    <property type="component" value="Unassembled WGS sequence"/>
</dbReference>
<dbReference type="OrthoDB" id="4062651at2759"/>
<evidence type="ECO:0000313" key="2">
    <source>
        <dbReference type="EMBL" id="KAG9228677.1"/>
    </source>
</evidence>
<accession>A0A9P7Y8N9</accession>
<comment type="caution">
    <text evidence="2">The sequence shown here is derived from an EMBL/GenBank/DDBJ whole genome shotgun (WGS) entry which is preliminary data.</text>
</comment>
<dbReference type="EMBL" id="MU251880">
    <property type="protein sequence ID" value="KAG9228677.1"/>
    <property type="molecule type" value="Genomic_DNA"/>
</dbReference>
<organism evidence="2 3">
    <name type="scientific">Amylocarpus encephaloides</name>
    <dbReference type="NCBI Taxonomy" id="45428"/>
    <lineage>
        <taxon>Eukaryota</taxon>
        <taxon>Fungi</taxon>
        <taxon>Dikarya</taxon>
        <taxon>Ascomycota</taxon>
        <taxon>Pezizomycotina</taxon>
        <taxon>Leotiomycetes</taxon>
        <taxon>Helotiales</taxon>
        <taxon>Helotiales incertae sedis</taxon>
        <taxon>Amylocarpus</taxon>
    </lineage>
</organism>
<evidence type="ECO:0000259" key="1">
    <source>
        <dbReference type="PROSITE" id="PS50011"/>
    </source>
</evidence>
<dbReference type="Gene3D" id="1.10.510.10">
    <property type="entry name" value="Transferase(Phosphotransferase) domain 1"/>
    <property type="match status" value="1"/>
</dbReference>
<dbReference type="InterPro" id="IPR000719">
    <property type="entry name" value="Prot_kinase_dom"/>
</dbReference>
<dbReference type="Pfam" id="PF00069">
    <property type="entry name" value="Pkinase"/>
    <property type="match status" value="1"/>
</dbReference>
<proteinExistence type="predicted"/>
<keyword evidence="3" id="KW-1185">Reference proteome</keyword>
<protein>
    <recommendedName>
        <fullName evidence="1">Protein kinase domain-containing protein</fullName>
    </recommendedName>
</protein>
<dbReference type="AlphaFoldDB" id="A0A9P7Y8N9"/>
<sequence>MTSEDWQAVQWDSGCGDGLFITIMYHGKRFHVSLLPPSSPDTIEGPLISKFDSMDDEDEDETLAIQEEIEIIVYEAGRSIWTQLAPPLPDGPELSDLHSLLYPETFSFRLITNNGKAELIPQEIEKAHYHDRFGMKIVNDMGLPQYSSKDIRVLQTLVGQGYIAQVSVEGKEMCCKSGDDAFWRGIEREFDCLRKVARSHLANSIRVPQLLGLVTSVETGMIIGILEEYIPTGVLSDLRELEDEDMEASTERRKKWGAQVRETLDLLHEIGVIWGDGKPHNVLIHEETDDAWVIDFGGSYTEGWVDEELMETLEGDEQAVGTILKFLNV</sequence>
<dbReference type="SUPFAM" id="SSF56112">
    <property type="entry name" value="Protein kinase-like (PK-like)"/>
    <property type="match status" value="1"/>
</dbReference>
<evidence type="ECO:0000313" key="3">
    <source>
        <dbReference type="Proteomes" id="UP000824998"/>
    </source>
</evidence>
<feature type="domain" description="Protein kinase" evidence="1">
    <location>
        <begin position="152"/>
        <end position="329"/>
    </location>
</feature>
<dbReference type="GO" id="GO:0004672">
    <property type="term" value="F:protein kinase activity"/>
    <property type="evidence" value="ECO:0007669"/>
    <property type="project" value="InterPro"/>
</dbReference>